<accession>W5TNE9</accession>
<feature type="region of interest" description="Disordered" evidence="1">
    <location>
        <begin position="139"/>
        <end position="220"/>
    </location>
</feature>
<evidence type="ECO:0000313" key="5">
    <source>
        <dbReference type="Proteomes" id="UP000019150"/>
    </source>
</evidence>
<evidence type="ECO:0000313" key="4">
    <source>
        <dbReference type="EMBL" id="AHH20493.1"/>
    </source>
</evidence>
<protein>
    <recommendedName>
        <fullName evidence="3">Low molecular weight protein antigen 6 PH domain-containing protein</fullName>
    </recommendedName>
</protein>
<keyword evidence="2" id="KW-0472">Membrane</keyword>
<keyword evidence="2" id="KW-1133">Transmembrane helix</keyword>
<dbReference type="AlphaFoldDB" id="W5TNE9"/>
<name>W5TNE9_9NOCA</name>
<dbReference type="PATRIC" id="fig|1415166.3.peg.5890"/>
<dbReference type="KEGG" id="nno:NONO_c57150"/>
<keyword evidence="5" id="KW-1185">Reference proteome</keyword>
<evidence type="ECO:0000256" key="1">
    <source>
        <dbReference type="SAM" id="MobiDB-lite"/>
    </source>
</evidence>
<feature type="region of interest" description="Disordered" evidence="1">
    <location>
        <begin position="1"/>
        <end position="20"/>
    </location>
</feature>
<organism evidence="4 5">
    <name type="scientific">Nocardia nova SH22a</name>
    <dbReference type="NCBI Taxonomy" id="1415166"/>
    <lineage>
        <taxon>Bacteria</taxon>
        <taxon>Bacillati</taxon>
        <taxon>Actinomycetota</taxon>
        <taxon>Actinomycetes</taxon>
        <taxon>Mycobacteriales</taxon>
        <taxon>Nocardiaceae</taxon>
        <taxon>Nocardia</taxon>
    </lineage>
</organism>
<gene>
    <name evidence="4" type="ORF">NONO_c57150</name>
</gene>
<dbReference type="Proteomes" id="UP000019150">
    <property type="component" value="Chromosome"/>
</dbReference>
<dbReference type="HOGENOM" id="CLU_092736_2_0_11"/>
<dbReference type="STRING" id="1415166.NONO_c57150"/>
<reference evidence="4 5" key="1">
    <citation type="journal article" date="2014" name="Appl. Environ. Microbiol.">
        <title>Insights into the Microbial Degradation of Rubber and Gutta-Percha by Analysis of the Complete Genome of Nocardia nova SH22a.</title>
        <authorList>
            <person name="Luo Q."/>
            <person name="Hiessl S."/>
            <person name="Poehlein A."/>
            <person name="Daniel R."/>
            <person name="Steinbuchel A."/>
        </authorList>
    </citation>
    <scope>NUCLEOTIDE SEQUENCE [LARGE SCALE GENOMIC DNA]</scope>
    <source>
        <strain evidence="4">SH22a</strain>
    </source>
</reference>
<evidence type="ECO:0000256" key="2">
    <source>
        <dbReference type="SAM" id="Phobius"/>
    </source>
</evidence>
<feature type="domain" description="Low molecular weight protein antigen 6 PH" evidence="3">
    <location>
        <begin position="71"/>
        <end position="141"/>
    </location>
</feature>
<feature type="transmembrane region" description="Helical" evidence="2">
    <location>
        <begin position="35"/>
        <end position="68"/>
    </location>
</feature>
<dbReference type="RefSeq" id="WP_237754992.1">
    <property type="nucleotide sequence ID" value="NZ_CP006850.1"/>
</dbReference>
<proteinExistence type="predicted"/>
<dbReference type="Pfam" id="PF10756">
    <property type="entry name" value="bPH_6"/>
    <property type="match status" value="1"/>
</dbReference>
<feature type="compositionally biased region" description="Low complexity" evidence="1">
    <location>
        <begin position="171"/>
        <end position="220"/>
    </location>
</feature>
<dbReference type="InterPro" id="IPR019692">
    <property type="entry name" value="CFP-6_PH"/>
</dbReference>
<evidence type="ECO:0000259" key="3">
    <source>
        <dbReference type="Pfam" id="PF10756"/>
    </source>
</evidence>
<sequence length="220" mass="22541">MSSPQQSVPPAQSSHTAEGGADTGRVIRIPRLGHLAVFILLICAAFPFFGWPAVLWILFLIPIAAAWWVERTRTTVSAAGLDTRTVFGSRHIDWAQVRGLRIPKRGFVRVHLSDDSEVALPAVSYDRLKDLVAASGGRIPDPFARPAESGTSGEEATSGEAVSEEGVDPVDSAPGDATSGSATSGNATTNGAAPGEAASNDATTGGTSGNATSGGADSSN</sequence>
<feature type="compositionally biased region" description="Low complexity" evidence="1">
    <location>
        <begin position="1"/>
        <end position="14"/>
    </location>
</feature>
<dbReference type="EMBL" id="CP006850">
    <property type="protein sequence ID" value="AHH20493.1"/>
    <property type="molecule type" value="Genomic_DNA"/>
</dbReference>
<dbReference type="eggNOG" id="ENOG5033EBJ">
    <property type="taxonomic scope" value="Bacteria"/>
</dbReference>
<keyword evidence="2" id="KW-0812">Transmembrane</keyword>